<evidence type="ECO:0000259" key="12">
    <source>
        <dbReference type="Pfam" id="PF00696"/>
    </source>
</evidence>
<feature type="binding site" evidence="10">
    <location>
        <position position="153"/>
    </location>
    <ligand>
        <name>substrate</name>
    </ligand>
</feature>
<protein>
    <recommendedName>
        <fullName evidence="3">Isopentenyl phosphate kinase</fullName>
        <ecNumber evidence="2">2.7.4.26</ecNumber>
    </recommendedName>
</protein>
<keyword evidence="7 10" id="KW-0067">ATP-binding</keyword>
<dbReference type="GO" id="GO:0016114">
    <property type="term" value="P:terpenoid biosynthetic process"/>
    <property type="evidence" value="ECO:0007669"/>
    <property type="project" value="TreeGrafter"/>
</dbReference>
<dbReference type="GO" id="GO:0016301">
    <property type="term" value="F:kinase activity"/>
    <property type="evidence" value="ECO:0007669"/>
    <property type="project" value="UniProtKB-KW"/>
</dbReference>
<evidence type="ECO:0000256" key="3">
    <source>
        <dbReference type="ARBA" id="ARBA00017267"/>
    </source>
</evidence>
<keyword evidence="8" id="KW-0414">Isoprene biosynthesis</keyword>
<feature type="binding site" evidence="10">
    <location>
        <position position="214"/>
    </location>
    <ligand>
        <name>ATP</name>
        <dbReference type="ChEBI" id="CHEBI:30616"/>
    </ligand>
</feature>
<dbReference type="Gene3D" id="3.40.1160.10">
    <property type="entry name" value="Acetylglutamate kinase-like"/>
    <property type="match status" value="1"/>
</dbReference>
<evidence type="ECO:0000256" key="5">
    <source>
        <dbReference type="ARBA" id="ARBA00022741"/>
    </source>
</evidence>
<feature type="binding site" evidence="10">
    <location>
        <position position="210"/>
    </location>
    <ligand>
        <name>ATP</name>
        <dbReference type="ChEBI" id="CHEBI:30616"/>
    </ligand>
</feature>
<dbReference type="PANTHER" id="PTHR43654">
    <property type="entry name" value="GLUTAMATE 5-KINASE"/>
    <property type="match status" value="1"/>
</dbReference>
<feature type="binding site" evidence="10">
    <location>
        <position position="54"/>
    </location>
    <ligand>
        <name>substrate</name>
    </ligand>
</feature>
<keyword evidence="5 10" id="KW-0547">Nucleotide-binding</keyword>
<keyword evidence="4 13" id="KW-0808">Transferase</keyword>
<dbReference type="GO" id="GO:0005829">
    <property type="term" value="C:cytosol"/>
    <property type="evidence" value="ECO:0007669"/>
    <property type="project" value="TreeGrafter"/>
</dbReference>
<evidence type="ECO:0000256" key="8">
    <source>
        <dbReference type="ARBA" id="ARBA00023229"/>
    </source>
</evidence>
<dbReference type="CDD" id="cd04241">
    <property type="entry name" value="AAK_FomA-like"/>
    <property type="match status" value="1"/>
</dbReference>
<evidence type="ECO:0000256" key="1">
    <source>
        <dbReference type="ARBA" id="ARBA00010540"/>
    </source>
</evidence>
<comment type="catalytic activity">
    <reaction evidence="9">
        <text>isopentenyl phosphate + ATP = isopentenyl diphosphate + ADP</text>
        <dbReference type="Rhea" id="RHEA:33963"/>
        <dbReference type="ChEBI" id="CHEBI:30616"/>
        <dbReference type="ChEBI" id="CHEBI:65078"/>
        <dbReference type="ChEBI" id="CHEBI:128769"/>
        <dbReference type="ChEBI" id="CHEBI:456216"/>
        <dbReference type="EC" id="2.7.4.26"/>
    </reaction>
</comment>
<evidence type="ECO:0000313" key="14">
    <source>
        <dbReference type="Proteomes" id="UP000789941"/>
    </source>
</evidence>
<feature type="domain" description="Aspartate/glutamate/uridylate kinase" evidence="12">
    <location>
        <begin position="3"/>
        <end position="221"/>
    </location>
</feature>
<comment type="similarity">
    <text evidence="1">Belongs to the isopentenyl phosphate kinase family.</text>
</comment>
<proteinExistence type="inferred from homology"/>
<comment type="caution">
    <text evidence="13">The sequence shown here is derived from an EMBL/GenBank/DDBJ whole genome shotgun (WGS) entry which is preliminary data.</text>
</comment>
<feature type="binding site" evidence="10">
    <location>
        <begin position="5"/>
        <end position="9"/>
    </location>
    <ligand>
        <name>ATP</name>
        <dbReference type="ChEBI" id="CHEBI:30616"/>
    </ligand>
</feature>
<feature type="binding site" evidence="10">
    <location>
        <position position="50"/>
    </location>
    <ligand>
        <name>substrate</name>
    </ligand>
</feature>
<organism evidence="13 14">
    <name type="scientific">Candidatus Bilamarchaeum dharawalense</name>
    <dbReference type="NCBI Taxonomy" id="2885759"/>
    <lineage>
        <taxon>Archaea</taxon>
        <taxon>Candidatus Micrarchaeota</taxon>
        <taxon>Candidatus Micrarchaeia</taxon>
        <taxon>Candidatus Anstonellales</taxon>
        <taxon>Candidatus Bilamarchaeaceae</taxon>
        <taxon>Candidatus Bilamarchaeum</taxon>
    </lineage>
</organism>
<dbReference type="Proteomes" id="UP000789941">
    <property type="component" value="Unassembled WGS sequence"/>
</dbReference>
<evidence type="ECO:0000256" key="6">
    <source>
        <dbReference type="ARBA" id="ARBA00022777"/>
    </source>
</evidence>
<feature type="binding site" evidence="10">
    <location>
        <position position="49"/>
    </location>
    <ligand>
        <name>substrate</name>
    </ligand>
</feature>
<dbReference type="GO" id="GO:0102043">
    <property type="term" value="F:isopentenyl phosphate kinase activity"/>
    <property type="evidence" value="ECO:0007669"/>
    <property type="project" value="UniProtKB-EC"/>
</dbReference>
<gene>
    <name evidence="13" type="ORF">LFW2832_00271</name>
</gene>
<dbReference type="InterPro" id="IPR036393">
    <property type="entry name" value="AceGlu_kinase-like_sf"/>
</dbReference>
<accession>A0A5E4LMS5</accession>
<reference evidence="13 14" key="1">
    <citation type="submission" date="2019-08" db="EMBL/GenBank/DDBJ databases">
        <authorList>
            <person name="Vazquez-Campos X."/>
        </authorList>
    </citation>
    <scope>NUCLEOTIDE SEQUENCE [LARGE SCALE GENOMIC DNA]</scope>
    <source>
        <strain evidence="13">LFW-283_2</strain>
    </source>
</reference>
<dbReference type="EC" id="2.7.4.26" evidence="2"/>
<dbReference type="EMBL" id="CABMJJ010000007">
    <property type="protein sequence ID" value="VVC03284.1"/>
    <property type="molecule type" value="Genomic_DNA"/>
</dbReference>
<dbReference type="AlphaFoldDB" id="A0A5E4LMS5"/>
<dbReference type="SUPFAM" id="SSF53633">
    <property type="entry name" value="Carbamate kinase-like"/>
    <property type="match status" value="1"/>
</dbReference>
<evidence type="ECO:0000256" key="11">
    <source>
        <dbReference type="PIRSR" id="PIRSR016496-2"/>
    </source>
</evidence>
<dbReference type="InterPro" id="IPR001048">
    <property type="entry name" value="Asp/Glu/Uridylate_kinase"/>
</dbReference>
<evidence type="ECO:0000256" key="9">
    <source>
        <dbReference type="ARBA" id="ARBA00049063"/>
    </source>
</evidence>
<evidence type="ECO:0000256" key="4">
    <source>
        <dbReference type="ARBA" id="ARBA00022679"/>
    </source>
</evidence>
<name>A0A5E4LMS5_9ARCH</name>
<dbReference type="PANTHER" id="PTHR43654:SF1">
    <property type="entry name" value="ISOPENTENYL PHOSPHATE KINASE"/>
    <property type="match status" value="1"/>
</dbReference>
<dbReference type="PIRSF" id="PIRSF016496">
    <property type="entry name" value="Kin_FomA"/>
    <property type="match status" value="1"/>
</dbReference>
<evidence type="ECO:0000256" key="2">
    <source>
        <dbReference type="ARBA" id="ARBA00012908"/>
    </source>
</evidence>
<dbReference type="NCBIfam" id="NF040647">
    <property type="entry name" value="IPPK_Arch"/>
    <property type="match status" value="1"/>
</dbReference>
<evidence type="ECO:0000256" key="7">
    <source>
        <dbReference type="ARBA" id="ARBA00022840"/>
    </source>
</evidence>
<feature type="site" description="Transition state stabilizer" evidence="11">
    <location>
        <position position="14"/>
    </location>
</feature>
<sequence>MKLLKLGGSIITNKAGWKEANLKNIENLAKSVAKAWKNSSRDWVIVHGAGSFGHPLVVKYKINDGVKNTAQKLSFALTHDACMELSVLVCSALNAEGVPAISIPPAMIITSKNKRIHSFNVELIDNYLKSGYVPLLFGDMVPDLELGGSVCSGDQVISYLGKSAEQIILATNVDGVLDDSGKVIPMVTQSNFNEISKHLKDSGKKDVTGAMAGKLKELLELETPSYIVNGLTPERVEALMLGREALCTKVAKK</sequence>
<dbReference type="InterPro" id="IPR024192">
    <property type="entry name" value="Fosfomycin_R_FomA-type"/>
</dbReference>
<evidence type="ECO:0000313" key="13">
    <source>
        <dbReference type="EMBL" id="VVC03284.1"/>
    </source>
</evidence>
<dbReference type="Pfam" id="PF00696">
    <property type="entry name" value="AA_kinase"/>
    <property type="match status" value="1"/>
</dbReference>
<dbReference type="GO" id="GO:0005524">
    <property type="term" value="F:ATP binding"/>
    <property type="evidence" value="ECO:0007669"/>
    <property type="project" value="UniProtKB-KW"/>
</dbReference>
<keyword evidence="6 13" id="KW-0418">Kinase</keyword>
<evidence type="ECO:0000256" key="10">
    <source>
        <dbReference type="PIRSR" id="PIRSR016496-1"/>
    </source>
</evidence>